<feature type="compositionally biased region" description="Basic and acidic residues" evidence="2">
    <location>
        <begin position="109"/>
        <end position="120"/>
    </location>
</feature>
<dbReference type="InterPro" id="IPR000868">
    <property type="entry name" value="Isochorismatase-like_dom"/>
</dbReference>
<name>A0A0U2PE85_9ALTE</name>
<dbReference type="Gene3D" id="3.40.50.850">
    <property type="entry name" value="Isochorismatase-like"/>
    <property type="match status" value="1"/>
</dbReference>
<dbReference type="KEGG" id="lal:AT746_03725"/>
<sequence length="253" mass="27949">MRKANLPGSHNHPIKDSEPKPCMPEQELTRQSACVRRAALLCIDLQYLGASEGHGLFENHRKSGVSEEAIQYYLNRVENTVVPNTTRLQEKSRQLGLEVIHARIQSLTRDGRDRSPEHKRLGVHAPPGSELAEFLPEVGPKGDEIIINKTASGLWTSTNIHYVLHNLTITDLYIAGVYTNECVSSAVRGAADLGYQVTLISDATAAITPELHRATILTTKGRYANVRTTRDVISELDTFAVDSSGVQTRQSRD</sequence>
<dbReference type="PANTHER" id="PTHR43540:SF1">
    <property type="entry name" value="ISOCHORISMATASE HYDROLASE"/>
    <property type="match status" value="1"/>
</dbReference>
<gene>
    <name evidence="4" type="ORF">AT746_03725</name>
</gene>
<dbReference type="Pfam" id="PF00857">
    <property type="entry name" value="Isochorismatase"/>
    <property type="match status" value="1"/>
</dbReference>
<reference evidence="4 5" key="1">
    <citation type="submission" date="2015-12" db="EMBL/GenBank/DDBJ databases">
        <title>Complete genome of Lacimicrobium alkaliphilum KCTC 32984.</title>
        <authorList>
            <person name="Kim S.-G."/>
            <person name="Lee Y.-J."/>
        </authorList>
    </citation>
    <scope>NUCLEOTIDE SEQUENCE [LARGE SCALE GENOMIC DNA]</scope>
    <source>
        <strain evidence="4 5">YelD216</strain>
    </source>
</reference>
<evidence type="ECO:0000259" key="3">
    <source>
        <dbReference type="Pfam" id="PF00857"/>
    </source>
</evidence>
<evidence type="ECO:0000313" key="5">
    <source>
        <dbReference type="Proteomes" id="UP000068447"/>
    </source>
</evidence>
<dbReference type="OrthoDB" id="1157330at2"/>
<dbReference type="AlphaFoldDB" id="A0A0U2PE85"/>
<dbReference type="InterPro" id="IPR050272">
    <property type="entry name" value="Isochorismatase-like_hydrls"/>
</dbReference>
<dbReference type="STRING" id="1526571.AT746_03725"/>
<feature type="region of interest" description="Disordered" evidence="2">
    <location>
        <begin position="108"/>
        <end position="127"/>
    </location>
</feature>
<dbReference type="RefSeq" id="WP_062476614.1">
    <property type="nucleotide sequence ID" value="NZ_CP013650.1"/>
</dbReference>
<keyword evidence="1" id="KW-0378">Hydrolase</keyword>
<evidence type="ECO:0000313" key="4">
    <source>
        <dbReference type="EMBL" id="ALS97469.1"/>
    </source>
</evidence>
<keyword evidence="5" id="KW-1185">Reference proteome</keyword>
<feature type="region of interest" description="Disordered" evidence="2">
    <location>
        <begin position="1"/>
        <end position="25"/>
    </location>
</feature>
<evidence type="ECO:0000256" key="1">
    <source>
        <dbReference type="ARBA" id="ARBA00022801"/>
    </source>
</evidence>
<dbReference type="GO" id="GO:0016787">
    <property type="term" value="F:hydrolase activity"/>
    <property type="evidence" value="ECO:0007669"/>
    <property type="project" value="UniProtKB-KW"/>
</dbReference>
<dbReference type="SUPFAM" id="SSF52499">
    <property type="entry name" value="Isochorismatase-like hydrolases"/>
    <property type="match status" value="1"/>
</dbReference>
<evidence type="ECO:0000256" key="2">
    <source>
        <dbReference type="SAM" id="MobiDB-lite"/>
    </source>
</evidence>
<dbReference type="CDD" id="cd00431">
    <property type="entry name" value="cysteine_hydrolases"/>
    <property type="match status" value="1"/>
</dbReference>
<dbReference type="EMBL" id="CP013650">
    <property type="protein sequence ID" value="ALS97469.1"/>
    <property type="molecule type" value="Genomic_DNA"/>
</dbReference>
<dbReference type="Proteomes" id="UP000068447">
    <property type="component" value="Chromosome"/>
</dbReference>
<organism evidence="4 5">
    <name type="scientific">Lacimicrobium alkaliphilum</name>
    <dbReference type="NCBI Taxonomy" id="1526571"/>
    <lineage>
        <taxon>Bacteria</taxon>
        <taxon>Pseudomonadati</taxon>
        <taxon>Pseudomonadota</taxon>
        <taxon>Gammaproteobacteria</taxon>
        <taxon>Alteromonadales</taxon>
        <taxon>Alteromonadaceae</taxon>
        <taxon>Lacimicrobium</taxon>
    </lineage>
</organism>
<accession>A0A0U2PE85</accession>
<dbReference type="InterPro" id="IPR036380">
    <property type="entry name" value="Isochorismatase-like_sf"/>
</dbReference>
<proteinExistence type="predicted"/>
<dbReference type="PANTHER" id="PTHR43540">
    <property type="entry name" value="PEROXYUREIDOACRYLATE/UREIDOACRYLATE AMIDOHYDROLASE-RELATED"/>
    <property type="match status" value="1"/>
</dbReference>
<protein>
    <submittedName>
        <fullName evidence="4">N-carbamoylsarcosine amidase</fullName>
    </submittedName>
</protein>
<feature type="domain" description="Isochorismatase-like" evidence="3">
    <location>
        <begin position="79"/>
        <end position="230"/>
    </location>
</feature>